<protein>
    <submittedName>
        <fullName evidence="2">DUF1330 domain-containing protein</fullName>
    </submittedName>
</protein>
<organism evidence="2 3">
    <name type="scientific">Roseococcus pinisoli</name>
    <dbReference type="NCBI Taxonomy" id="2835040"/>
    <lineage>
        <taxon>Bacteria</taxon>
        <taxon>Pseudomonadati</taxon>
        <taxon>Pseudomonadota</taxon>
        <taxon>Alphaproteobacteria</taxon>
        <taxon>Acetobacterales</taxon>
        <taxon>Roseomonadaceae</taxon>
        <taxon>Roseococcus</taxon>
    </lineage>
</organism>
<dbReference type="RefSeq" id="WP_213668856.1">
    <property type="nucleotide sequence ID" value="NZ_JAHCDA010000001.1"/>
</dbReference>
<dbReference type="Gene3D" id="3.30.70.100">
    <property type="match status" value="1"/>
</dbReference>
<reference evidence="2 3" key="1">
    <citation type="submission" date="2021-05" db="EMBL/GenBank/DDBJ databases">
        <title>Roseococcus sp. XZZS9, whole genome shotgun sequencing project.</title>
        <authorList>
            <person name="Zhao G."/>
            <person name="Shen L."/>
        </authorList>
    </citation>
    <scope>NUCLEOTIDE SEQUENCE [LARGE SCALE GENOMIC DNA]</scope>
    <source>
        <strain evidence="2 3">XZZS9</strain>
    </source>
</reference>
<accession>A0ABS5Q954</accession>
<proteinExistence type="predicted"/>
<gene>
    <name evidence="2" type="ORF">KHU32_04690</name>
</gene>
<dbReference type="PANTHER" id="PTHR41521:SF4">
    <property type="entry name" value="BLR0684 PROTEIN"/>
    <property type="match status" value="1"/>
</dbReference>
<dbReference type="Proteomes" id="UP000766336">
    <property type="component" value="Unassembled WGS sequence"/>
</dbReference>
<keyword evidence="3" id="KW-1185">Reference proteome</keyword>
<feature type="domain" description="DUF1330" evidence="1">
    <location>
        <begin position="2"/>
        <end position="95"/>
    </location>
</feature>
<dbReference type="InterPro" id="IPR011008">
    <property type="entry name" value="Dimeric_a/b-barrel"/>
</dbReference>
<evidence type="ECO:0000313" key="3">
    <source>
        <dbReference type="Proteomes" id="UP000766336"/>
    </source>
</evidence>
<dbReference type="SUPFAM" id="SSF54909">
    <property type="entry name" value="Dimeric alpha+beta barrel"/>
    <property type="match status" value="1"/>
</dbReference>
<evidence type="ECO:0000259" key="1">
    <source>
        <dbReference type="Pfam" id="PF07045"/>
    </source>
</evidence>
<dbReference type="PANTHER" id="PTHR41521">
    <property type="match status" value="1"/>
</dbReference>
<comment type="caution">
    <text evidence="2">The sequence shown here is derived from an EMBL/GenBank/DDBJ whole genome shotgun (WGS) entry which is preliminary data.</text>
</comment>
<evidence type="ECO:0000313" key="2">
    <source>
        <dbReference type="EMBL" id="MBS7810224.1"/>
    </source>
</evidence>
<sequence>MPAYAIAQLNDVQHGPEIADYLLRIDATLAPFQGRFLVHGVEPEILEPGWAGHLVVIAFPDIAAARAWYGSAAYQAILPLRLRNSRSTAFLVQGVKKGYRAKERGESLMA</sequence>
<dbReference type="EMBL" id="JAHCDA010000001">
    <property type="protein sequence ID" value="MBS7810224.1"/>
    <property type="molecule type" value="Genomic_DNA"/>
</dbReference>
<name>A0ABS5Q954_9PROT</name>
<dbReference type="InterPro" id="IPR010753">
    <property type="entry name" value="DUF1330"/>
</dbReference>
<dbReference type="Pfam" id="PF07045">
    <property type="entry name" value="DUF1330"/>
    <property type="match status" value="1"/>
</dbReference>